<dbReference type="EMBL" id="BNEK01000002">
    <property type="protein sequence ID" value="GHJ26226.1"/>
    <property type="molecule type" value="Genomic_DNA"/>
</dbReference>
<evidence type="ECO:0000256" key="1">
    <source>
        <dbReference type="SAM" id="MobiDB-lite"/>
    </source>
</evidence>
<name>A0ABQ3TTD1_STRHY</name>
<feature type="region of interest" description="Disordered" evidence="1">
    <location>
        <begin position="80"/>
        <end position="113"/>
    </location>
</feature>
<sequence length="745" mass="77591">MGRVQRTEPLGVGDVAVPESCQLGTDRRVVQDQRSGTGGQGAGRPGGGEDGPGRGVLQHERDALGRVAGVHREIAGARLEHRQQDHDEVGRAGQGEGHQPLGTGAPGDQQPGQPVGAAVHLVIGEAGVAAGHGGGHGALRHLAGEQLGHRGLGGLLLRPVPGVEQRMPLGVGQHAQLGQGGARIGHHAGQQPVQMSGHPLDRGGVEQIGVELHGQPQRAVVARQELQHQVEPRGGARQGVLGDPHTPRLPGRHHGALLHHQRLHQRIAAGVAARGQLLDDPLERQPVMAERVQHGLAHGVPEPLDRAVPVHLGAQHQGVDEESGDRLQLLAVASGGDGAEGDVPLARVAGEQHRGGGREQGERGGVPLPAEPGQPRHQLGGQLVAVHRARRGAHRGTRAVGGQLERLHPGEPAAPVLQIGLVPGGVGTAALPDRVVRVLQGGFGERGIGAGHLGGVQRGQLAHQQRHRPAVGDDVVLGQQQDVFPVGQPDQQRPGQRPPLQVVAAAQLPGQRALQLLGAPPRRMPAEVHPVQRHGPVPGHPLHTVPVHGGEGGAQGVMAGGEPVQGPAQRGHLQRAVEPQPGPGVVLGAAGGQVVQEPQPPLGGGQRQRAVARRGRDRPLGHPRWGGGPGGQPAGQPRHRPGVEQVAQRELHAQLGADPGEQPHPENGVAAQAQEVVLHAHRVHRQHLGPDPGQRRLGRGARGDPAGVAVRRGPRGGQRLPVDLAVRGEGERVQHHVRGRHHVRR</sequence>
<feature type="compositionally biased region" description="Gly residues" evidence="1">
    <location>
        <begin position="624"/>
        <end position="633"/>
    </location>
</feature>
<gene>
    <name evidence="2" type="ORF">TPA0910_06590</name>
</gene>
<accession>A0ABQ3TTD1</accession>
<protein>
    <submittedName>
        <fullName evidence="2">Uncharacterized protein</fullName>
    </submittedName>
</protein>
<dbReference type="Proteomes" id="UP001054854">
    <property type="component" value="Unassembled WGS sequence"/>
</dbReference>
<organism evidence="2 3">
    <name type="scientific">Streptomyces hygroscopicus</name>
    <dbReference type="NCBI Taxonomy" id="1912"/>
    <lineage>
        <taxon>Bacteria</taxon>
        <taxon>Bacillati</taxon>
        <taxon>Actinomycetota</taxon>
        <taxon>Actinomycetes</taxon>
        <taxon>Kitasatosporales</taxon>
        <taxon>Streptomycetaceae</taxon>
        <taxon>Streptomyces</taxon>
        <taxon>Streptomyces violaceusniger group</taxon>
    </lineage>
</organism>
<feature type="region of interest" description="Disordered" evidence="1">
    <location>
        <begin position="686"/>
        <end position="720"/>
    </location>
</feature>
<comment type="caution">
    <text evidence="2">The sequence shown here is derived from an EMBL/GenBank/DDBJ whole genome shotgun (WGS) entry which is preliminary data.</text>
</comment>
<feature type="compositionally biased region" description="Basic and acidic residues" evidence="1">
    <location>
        <begin position="80"/>
        <end position="90"/>
    </location>
</feature>
<feature type="region of interest" description="Disordered" evidence="1">
    <location>
        <begin position="1"/>
        <end position="57"/>
    </location>
</feature>
<evidence type="ECO:0000313" key="2">
    <source>
        <dbReference type="EMBL" id="GHJ26226.1"/>
    </source>
</evidence>
<evidence type="ECO:0000313" key="3">
    <source>
        <dbReference type="Proteomes" id="UP001054854"/>
    </source>
</evidence>
<feature type="compositionally biased region" description="Gly residues" evidence="1">
    <location>
        <begin position="36"/>
        <end position="54"/>
    </location>
</feature>
<proteinExistence type="predicted"/>
<feature type="region of interest" description="Disordered" evidence="1">
    <location>
        <begin position="594"/>
        <end position="646"/>
    </location>
</feature>
<keyword evidence="3" id="KW-1185">Reference proteome</keyword>
<reference evidence="2" key="1">
    <citation type="submission" date="2024-05" db="EMBL/GenBank/DDBJ databases">
        <title>Whole genome shotgun sequence of Streptomyces hygroscopicus NBRC 113678.</title>
        <authorList>
            <person name="Komaki H."/>
            <person name="Tamura T."/>
        </authorList>
    </citation>
    <scope>NUCLEOTIDE SEQUENCE</scope>
    <source>
        <strain evidence="2">N11-34</strain>
    </source>
</reference>